<dbReference type="EMBL" id="JQGC01000035">
    <property type="protein sequence ID" value="KFL28411.1"/>
    <property type="molecule type" value="Genomic_DNA"/>
</dbReference>
<accession>A0A087LUV8</accession>
<dbReference type="GO" id="GO:0010181">
    <property type="term" value="F:FMN binding"/>
    <property type="evidence" value="ECO:0007669"/>
    <property type="project" value="TreeGrafter"/>
</dbReference>
<dbReference type="InterPro" id="IPR050712">
    <property type="entry name" value="NAD(P)H-dep_reductase"/>
</dbReference>
<feature type="domain" description="NADPH-dependent FMN reductase-like" evidence="1">
    <location>
        <begin position="3"/>
        <end position="146"/>
    </location>
</feature>
<dbReference type="PANTHER" id="PTHR30543:SF21">
    <property type="entry name" value="NAD(P)H-DEPENDENT FMN REDUCTASE LOT6"/>
    <property type="match status" value="1"/>
</dbReference>
<dbReference type="OrthoDB" id="9812295at2"/>
<evidence type="ECO:0000313" key="2">
    <source>
        <dbReference type="EMBL" id="KFL28411.1"/>
    </source>
</evidence>
<dbReference type="GO" id="GO:0005829">
    <property type="term" value="C:cytosol"/>
    <property type="evidence" value="ECO:0007669"/>
    <property type="project" value="TreeGrafter"/>
</dbReference>
<gene>
    <name evidence="2" type="ORF">JP75_24405</name>
</gene>
<dbReference type="InterPro" id="IPR005025">
    <property type="entry name" value="FMN_Rdtase-like_dom"/>
</dbReference>
<dbReference type="SUPFAM" id="SSF52218">
    <property type="entry name" value="Flavoproteins"/>
    <property type="match status" value="1"/>
</dbReference>
<dbReference type="Gene3D" id="3.40.50.360">
    <property type="match status" value="1"/>
</dbReference>
<dbReference type="Pfam" id="PF03358">
    <property type="entry name" value="FMN_red"/>
    <property type="match status" value="1"/>
</dbReference>
<reference evidence="2 3" key="1">
    <citation type="submission" date="2014-08" db="EMBL/GenBank/DDBJ databases">
        <authorList>
            <person name="Hassan Y.I."/>
            <person name="Lepp D."/>
            <person name="Zhou T."/>
        </authorList>
    </citation>
    <scope>NUCLEOTIDE SEQUENCE [LARGE SCALE GENOMIC DNA]</scope>
    <source>
        <strain evidence="2 3">IFO13584</strain>
    </source>
</reference>
<sequence>MKNVAVLVASLSANSVNRKLAHTLEKLAEDKLKFDYLDIAGLPYYNNDLWANPPTVVTELKRRVEAADAALIVTPEYNRSFPGVLKNALDWASRPYAQSSWKDMPTAIVGATPGATGTAAGQGHLRSVLPVYGMLVMGQPEVYFNMKPGLITDDLEVTDDTTLAFLNGWVQSFGAFIERHGLEKAPAIAAE</sequence>
<proteinExistence type="predicted"/>
<dbReference type="STRING" id="46914.JP75_24405"/>
<evidence type="ECO:0000313" key="3">
    <source>
        <dbReference type="Proteomes" id="UP000028981"/>
    </source>
</evidence>
<dbReference type="GO" id="GO:0016491">
    <property type="term" value="F:oxidoreductase activity"/>
    <property type="evidence" value="ECO:0007669"/>
    <property type="project" value="InterPro"/>
</dbReference>
<keyword evidence="3" id="KW-1185">Reference proteome</keyword>
<comment type="caution">
    <text evidence="2">The sequence shown here is derived from an EMBL/GenBank/DDBJ whole genome shotgun (WGS) entry which is preliminary data.</text>
</comment>
<dbReference type="PANTHER" id="PTHR30543">
    <property type="entry name" value="CHROMATE REDUCTASE"/>
    <property type="match status" value="1"/>
</dbReference>
<dbReference type="InterPro" id="IPR029039">
    <property type="entry name" value="Flavoprotein-like_sf"/>
</dbReference>
<dbReference type="RefSeq" id="WP_035087536.1">
    <property type="nucleotide sequence ID" value="NZ_JQGC01000035.1"/>
</dbReference>
<dbReference type="AlphaFoldDB" id="A0A087LUV8"/>
<protein>
    <submittedName>
        <fullName evidence="2">NADPH-dependent FMN reductase</fullName>
    </submittedName>
</protein>
<name>A0A087LUV8_9HYPH</name>
<dbReference type="Proteomes" id="UP000028981">
    <property type="component" value="Unassembled WGS sequence"/>
</dbReference>
<evidence type="ECO:0000259" key="1">
    <source>
        <dbReference type="Pfam" id="PF03358"/>
    </source>
</evidence>
<organism evidence="2 3">
    <name type="scientific">Devosia riboflavina</name>
    <dbReference type="NCBI Taxonomy" id="46914"/>
    <lineage>
        <taxon>Bacteria</taxon>
        <taxon>Pseudomonadati</taxon>
        <taxon>Pseudomonadota</taxon>
        <taxon>Alphaproteobacteria</taxon>
        <taxon>Hyphomicrobiales</taxon>
        <taxon>Devosiaceae</taxon>
        <taxon>Devosia</taxon>
    </lineage>
</organism>